<feature type="transmembrane region" description="Helical" evidence="5">
    <location>
        <begin position="131"/>
        <end position="150"/>
    </location>
</feature>
<feature type="transmembrane region" description="Helical" evidence="5">
    <location>
        <begin position="40"/>
        <end position="57"/>
    </location>
</feature>
<proteinExistence type="predicted"/>
<keyword evidence="2 5" id="KW-0812">Transmembrane</keyword>
<feature type="transmembrane region" description="Helical" evidence="5">
    <location>
        <begin position="69"/>
        <end position="86"/>
    </location>
</feature>
<dbReference type="Pfam" id="PF07690">
    <property type="entry name" value="MFS_1"/>
    <property type="match status" value="1"/>
</dbReference>
<dbReference type="Gene3D" id="1.20.1250.20">
    <property type="entry name" value="MFS general substrate transporter like domains"/>
    <property type="match status" value="2"/>
</dbReference>
<feature type="transmembrane region" description="Helical" evidence="5">
    <location>
        <begin position="241"/>
        <end position="259"/>
    </location>
</feature>
<dbReference type="STRING" id="490629.SAMN05216266_10781"/>
<gene>
    <name evidence="7" type="ORF">SAMN05216266_10781</name>
</gene>
<feature type="transmembrane region" description="Helical" evidence="5">
    <location>
        <begin position="162"/>
        <end position="183"/>
    </location>
</feature>
<evidence type="ECO:0000256" key="1">
    <source>
        <dbReference type="ARBA" id="ARBA00004651"/>
    </source>
</evidence>
<dbReference type="AlphaFoldDB" id="A0A1I0ZKB0"/>
<dbReference type="PROSITE" id="PS50850">
    <property type="entry name" value="MFS"/>
    <property type="match status" value="1"/>
</dbReference>
<evidence type="ECO:0000256" key="4">
    <source>
        <dbReference type="ARBA" id="ARBA00023136"/>
    </source>
</evidence>
<feature type="transmembrane region" description="Helical" evidence="5">
    <location>
        <begin position="92"/>
        <end position="119"/>
    </location>
</feature>
<protein>
    <submittedName>
        <fullName evidence="7">Fucose permease</fullName>
    </submittedName>
</protein>
<dbReference type="GO" id="GO:0022857">
    <property type="term" value="F:transmembrane transporter activity"/>
    <property type="evidence" value="ECO:0007669"/>
    <property type="project" value="InterPro"/>
</dbReference>
<dbReference type="InterPro" id="IPR020846">
    <property type="entry name" value="MFS_dom"/>
</dbReference>
<evidence type="ECO:0000313" key="8">
    <source>
        <dbReference type="Proteomes" id="UP000243799"/>
    </source>
</evidence>
<dbReference type="PANTHER" id="PTHR23514:SF13">
    <property type="entry name" value="INNER MEMBRANE PROTEIN YBJJ"/>
    <property type="match status" value="1"/>
</dbReference>
<dbReference type="InterPro" id="IPR011701">
    <property type="entry name" value="MFS"/>
</dbReference>
<sequence length="403" mass="39328">MDAQRLAVTVVFAINGAALGSWAPRVPALAEQIGAEPGALGLALLGASIGMLVAAMASGRLIERFGSRAVVAVSTIGASLVLPAIGASGSVFALGVALAGLGVSMGVLDVGMNTAGVVVERRLSKPIMATFHAGFSGGALLGSAAAALAAASDWTPARHLTVAAVAALVVLALVIRSVPGIAVDTRRSAEAPRAGGAAPARRVALWLLAVVALCSAIAEGASSDWSALLLVSEQGMSEGAAALAFSAFSLAMVVARLAGAWVQARIGSTRLLVGGALCAGIGLCTAALIPVPTAGFAGFVLAGAGLAASFPVALSLAGEAGKRADNSGGERELAFVTAVAYTGFLAGPPVIGGIAQVTSLSDSFVVVGLVAALIAPAALAAARSLRREQAGERTATSGSGLPS</sequence>
<name>A0A1I0ZKB0_9PSEU</name>
<dbReference type="GO" id="GO:0005886">
    <property type="term" value="C:plasma membrane"/>
    <property type="evidence" value="ECO:0007669"/>
    <property type="project" value="UniProtKB-SubCell"/>
</dbReference>
<evidence type="ECO:0000259" key="6">
    <source>
        <dbReference type="PROSITE" id="PS50850"/>
    </source>
</evidence>
<keyword evidence="3 5" id="KW-1133">Transmembrane helix</keyword>
<dbReference type="Proteomes" id="UP000243799">
    <property type="component" value="Unassembled WGS sequence"/>
</dbReference>
<feature type="transmembrane region" description="Helical" evidence="5">
    <location>
        <begin position="271"/>
        <end position="290"/>
    </location>
</feature>
<dbReference type="InterPro" id="IPR051788">
    <property type="entry name" value="MFS_Transporter"/>
</dbReference>
<feature type="transmembrane region" description="Helical" evidence="5">
    <location>
        <begin position="203"/>
        <end position="221"/>
    </location>
</feature>
<feature type="transmembrane region" description="Helical" evidence="5">
    <location>
        <begin position="296"/>
        <end position="321"/>
    </location>
</feature>
<organism evidence="7 8">
    <name type="scientific">Amycolatopsis marina</name>
    <dbReference type="NCBI Taxonomy" id="490629"/>
    <lineage>
        <taxon>Bacteria</taxon>
        <taxon>Bacillati</taxon>
        <taxon>Actinomycetota</taxon>
        <taxon>Actinomycetes</taxon>
        <taxon>Pseudonocardiales</taxon>
        <taxon>Pseudonocardiaceae</taxon>
        <taxon>Amycolatopsis</taxon>
    </lineage>
</organism>
<dbReference type="SUPFAM" id="SSF103473">
    <property type="entry name" value="MFS general substrate transporter"/>
    <property type="match status" value="1"/>
</dbReference>
<reference evidence="8" key="1">
    <citation type="submission" date="2016-10" db="EMBL/GenBank/DDBJ databases">
        <authorList>
            <person name="Varghese N."/>
            <person name="Submissions S."/>
        </authorList>
    </citation>
    <scope>NUCLEOTIDE SEQUENCE [LARGE SCALE GENOMIC DNA]</scope>
    <source>
        <strain evidence="8">CGMCC 4.3568</strain>
    </source>
</reference>
<accession>A0A1I0ZKB0</accession>
<keyword evidence="4 5" id="KW-0472">Membrane</keyword>
<evidence type="ECO:0000256" key="2">
    <source>
        <dbReference type="ARBA" id="ARBA00022692"/>
    </source>
</evidence>
<feature type="domain" description="Major facilitator superfamily (MFS) profile" evidence="6">
    <location>
        <begin position="1"/>
        <end position="386"/>
    </location>
</feature>
<comment type="subcellular location">
    <subcellularLocation>
        <location evidence="1">Cell membrane</location>
        <topology evidence="1">Multi-pass membrane protein</topology>
    </subcellularLocation>
</comment>
<feature type="transmembrane region" description="Helical" evidence="5">
    <location>
        <begin position="363"/>
        <end position="382"/>
    </location>
</feature>
<evidence type="ECO:0000256" key="3">
    <source>
        <dbReference type="ARBA" id="ARBA00022989"/>
    </source>
</evidence>
<evidence type="ECO:0000313" key="7">
    <source>
        <dbReference type="EMBL" id="SFB26209.1"/>
    </source>
</evidence>
<dbReference type="EMBL" id="FOKG01000007">
    <property type="protein sequence ID" value="SFB26209.1"/>
    <property type="molecule type" value="Genomic_DNA"/>
</dbReference>
<keyword evidence="8" id="KW-1185">Reference proteome</keyword>
<feature type="transmembrane region" description="Helical" evidence="5">
    <location>
        <begin position="333"/>
        <end position="351"/>
    </location>
</feature>
<evidence type="ECO:0000256" key="5">
    <source>
        <dbReference type="SAM" id="Phobius"/>
    </source>
</evidence>
<dbReference type="PANTHER" id="PTHR23514">
    <property type="entry name" value="BYPASS OF STOP CODON PROTEIN 6"/>
    <property type="match status" value="1"/>
</dbReference>
<dbReference type="RefSeq" id="WP_245788337.1">
    <property type="nucleotide sequence ID" value="NZ_FOKG01000007.1"/>
</dbReference>
<dbReference type="CDD" id="cd17393">
    <property type="entry name" value="MFS_MosC_like"/>
    <property type="match status" value="1"/>
</dbReference>
<dbReference type="InterPro" id="IPR036259">
    <property type="entry name" value="MFS_trans_sf"/>
</dbReference>